<evidence type="ECO:0008006" key="5">
    <source>
        <dbReference type="Google" id="ProtNLM"/>
    </source>
</evidence>
<comment type="caution">
    <text evidence="3">The sequence shown here is derived from an EMBL/GenBank/DDBJ whole genome shotgun (WGS) entry which is preliminary data.</text>
</comment>
<evidence type="ECO:0000256" key="1">
    <source>
        <dbReference type="SAM" id="Coils"/>
    </source>
</evidence>
<protein>
    <recommendedName>
        <fullName evidence="5">Magnesium transporter MgtE intracellular domain-containing protein</fullName>
    </recommendedName>
</protein>
<dbReference type="AlphaFoldDB" id="A0A2S6MZ16"/>
<evidence type="ECO:0000256" key="2">
    <source>
        <dbReference type="SAM" id="MobiDB-lite"/>
    </source>
</evidence>
<dbReference type="SUPFAM" id="SSF158791">
    <property type="entry name" value="MgtE N-terminal domain-like"/>
    <property type="match status" value="1"/>
</dbReference>
<sequence>MPFLLIAATGLAGVLPWFGADLVHRWPSAAAPASAPPPAPRPPPAAPPPAADAVVLPSGRIAEPVSVATLAATEQPSPIGDQPGVDGRILAEVARRKAELDQREKALQAREERVAAAEKLARQQIAELTQLRQSIEAQVRRESAASEADLNLLVGLFSNMKPAQAAAVIGKLDPPKAALLLQRLDTRLAGPIVAAMDPAAALAITEEVEQRRAAFQR</sequence>
<feature type="compositionally biased region" description="Pro residues" evidence="2">
    <location>
        <begin position="34"/>
        <end position="50"/>
    </location>
</feature>
<gene>
    <name evidence="3" type="ORF">CCS01_26700</name>
</gene>
<evidence type="ECO:0000313" key="3">
    <source>
        <dbReference type="EMBL" id="PPQ27607.1"/>
    </source>
</evidence>
<keyword evidence="4" id="KW-1185">Reference proteome</keyword>
<feature type="region of interest" description="Disordered" evidence="2">
    <location>
        <begin position="29"/>
        <end position="52"/>
    </location>
</feature>
<proteinExistence type="predicted"/>
<dbReference type="Proteomes" id="UP000239724">
    <property type="component" value="Unassembled WGS sequence"/>
</dbReference>
<evidence type="ECO:0000313" key="4">
    <source>
        <dbReference type="Proteomes" id="UP000239724"/>
    </source>
</evidence>
<name>A0A2S6MZ16_RHOGL</name>
<keyword evidence="1" id="KW-0175">Coiled coil</keyword>
<organism evidence="3 4">
    <name type="scientific">Rhodopila globiformis</name>
    <name type="common">Rhodopseudomonas globiformis</name>
    <dbReference type="NCBI Taxonomy" id="1071"/>
    <lineage>
        <taxon>Bacteria</taxon>
        <taxon>Pseudomonadati</taxon>
        <taxon>Pseudomonadota</taxon>
        <taxon>Alphaproteobacteria</taxon>
        <taxon>Acetobacterales</taxon>
        <taxon>Acetobacteraceae</taxon>
        <taxon>Rhodopila</taxon>
    </lineage>
</organism>
<accession>A0A2S6MZ16</accession>
<dbReference type="EMBL" id="NHRY01000255">
    <property type="protein sequence ID" value="PPQ27607.1"/>
    <property type="molecule type" value="Genomic_DNA"/>
</dbReference>
<reference evidence="3 4" key="1">
    <citation type="journal article" date="2018" name="Arch. Microbiol.">
        <title>New insights into the metabolic potential of the phototrophic purple bacterium Rhodopila globiformis DSM 161(T) from its draft genome sequence and evidence for a vanadium-dependent nitrogenase.</title>
        <authorList>
            <person name="Imhoff J.F."/>
            <person name="Rahn T."/>
            <person name="Kunzel S."/>
            <person name="Neulinger S.C."/>
        </authorList>
    </citation>
    <scope>NUCLEOTIDE SEQUENCE [LARGE SCALE GENOMIC DNA]</scope>
    <source>
        <strain evidence="3 4">DSM 161</strain>
    </source>
</reference>
<feature type="coiled-coil region" evidence="1">
    <location>
        <begin position="90"/>
        <end position="145"/>
    </location>
</feature>